<accession>K9VIQ0</accession>
<sequence length="187" mass="19928">MAATIGGTIKVNVVNVNDPDFAGRVYTGDFSYDDTHLTKVGEEFMTVNGGDYQTRSGLLSFNFRFLDFATGLTPVTYTAKDVYDFPDAPVLAFSNGLPTQFGIQVAPGNDGGVWGGNNGFMFVDPGAFFFVLRNGTVSGNGGVTLEINESPPEPTPVPENASPLASLLAFLSLGGVHFWKKSRKGNN</sequence>
<gene>
    <name evidence="1" type="ORF">Osc7112_2666</name>
</gene>
<dbReference type="EMBL" id="CP003614">
    <property type="protein sequence ID" value="AFZ07080.1"/>
    <property type="molecule type" value="Genomic_DNA"/>
</dbReference>
<dbReference type="OrthoDB" id="467621at2"/>
<reference evidence="1 2" key="1">
    <citation type="submission" date="2012-05" db="EMBL/GenBank/DDBJ databases">
        <title>Finished chromosome of genome of Oscillatoria sp. PCC 7112.</title>
        <authorList>
            <consortium name="US DOE Joint Genome Institute"/>
            <person name="Gugger M."/>
            <person name="Coursin T."/>
            <person name="Rippka R."/>
            <person name="Tandeau De Marsac N."/>
            <person name="Huntemann M."/>
            <person name="Wei C.-L."/>
            <person name="Han J."/>
            <person name="Detter J.C."/>
            <person name="Han C."/>
            <person name="Tapia R."/>
            <person name="Davenport K."/>
            <person name="Daligault H."/>
            <person name="Erkkila T."/>
            <person name="Gu W."/>
            <person name="Munk A.C.C."/>
            <person name="Teshima H."/>
            <person name="Xu Y."/>
            <person name="Chain P."/>
            <person name="Chen A."/>
            <person name="Krypides N."/>
            <person name="Mavromatis K."/>
            <person name="Markowitz V."/>
            <person name="Szeto E."/>
            <person name="Ivanova N."/>
            <person name="Mikhailova N."/>
            <person name="Ovchinnikova G."/>
            <person name="Pagani I."/>
            <person name="Pati A."/>
            <person name="Goodwin L."/>
            <person name="Peters L."/>
            <person name="Pitluck S."/>
            <person name="Woyke T."/>
            <person name="Kerfeld C."/>
        </authorList>
    </citation>
    <scope>NUCLEOTIDE SEQUENCE [LARGE SCALE GENOMIC DNA]</scope>
    <source>
        <strain evidence="1 2">PCC 7112</strain>
    </source>
</reference>
<dbReference type="HOGENOM" id="CLU_1531049_0_0_3"/>
<dbReference type="KEGG" id="oni:Osc7112_2666"/>
<dbReference type="AlphaFoldDB" id="K9VIQ0"/>
<dbReference type="eggNOG" id="ENOG5033VEN">
    <property type="taxonomic scope" value="Bacteria"/>
</dbReference>
<keyword evidence="2" id="KW-1185">Reference proteome</keyword>
<protein>
    <submittedName>
        <fullName evidence="1">Uncharacterized protein</fullName>
    </submittedName>
</protein>
<name>K9VIQ0_9CYAN</name>
<dbReference type="Proteomes" id="UP000010478">
    <property type="component" value="Chromosome"/>
</dbReference>
<evidence type="ECO:0000313" key="1">
    <source>
        <dbReference type="EMBL" id="AFZ07080.1"/>
    </source>
</evidence>
<evidence type="ECO:0000313" key="2">
    <source>
        <dbReference type="Proteomes" id="UP000010478"/>
    </source>
</evidence>
<dbReference type="RefSeq" id="WP_015176369.1">
    <property type="nucleotide sequence ID" value="NC_019729.1"/>
</dbReference>
<proteinExistence type="predicted"/>
<organism evidence="1 2">
    <name type="scientific">Phormidium nigroviride PCC 7112</name>
    <dbReference type="NCBI Taxonomy" id="179408"/>
    <lineage>
        <taxon>Bacteria</taxon>
        <taxon>Bacillati</taxon>
        <taxon>Cyanobacteriota</taxon>
        <taxon>Cyanophyceae</taxon>
        <taxon>Oscillatoriophycideae</taxon>
        <taxon>Oscillatoriales</taxon>
        <taxon>Oscillatoriaceae</taxon>
        <taxon>Phormidium</taxon>
    </lineage>
</organism>